<evidence type="ECO:0000256" key="7">
    <source>
        <dbReference type="ARBA" id="ARBA00022777"/>
    </source>
</evidence>
<dbReference type="VEuPathDB" id="TriTrypDB:BSAL_39730"/>
<keyword evidence="5" id="KW-0808">Transferase</keyword>
<evidence type="ECO:0000256" key="8">
    <source>
        <dbReference type="ARBA" id="ARBA00022840"/>
    </source>
</evidence>
<dbReference type="InterPro" id="IPR002291">
    <property type="entry name" value="Phosph_kin_gamma"/>
</dbReference>
<comment type="catalytic activity">
    <reaction evidence="1">
        <text>2 ATP + phosphorylase b = 2 ADP + phosphorylase a.</text>
        <dbReference type="EC" id="2.7.11.19"/>
    </reaction>
</comment>
<dbReference type="PRINTS" id="PR01049">
    <property type="entry name" value="PHOSPHBKNASE"/>
</dbReference>
<feature type="domain" description="Protein kinase" evidence="11">
    <location>
        <begin position="27"/>
        <end position="296"/>
    </location>
</feature>
<comment type="subunit">
    <text evidence="10">Hexadecamer of 4 heterotetramers, each composed of alpha, beta, gamma, and delta subunits. Alpha (PHKA1 or PHKA2) and beta (PHKB) are regulatory subunits, gamma (PHKG1 or PHKG2) is the catalytic subunit, and delta is calmodulin.</text>
</comment>
<dbReference type="GO" id="GO:0005977">
    <property type="term" value="P:glycogen metabolic process"/>
    <property type="evidence" value="ECO:0007669"/>
    <property type="project" value="UniProtKB-KW"/>
</dbReference>
<gene>
    <name evidence="12" type="ORF">BSAL_39730</name>
</gene>
<evidence type="ECO:0000259" key="11">
    <source>
        <dbReference type="PROSITE" id="PS50011"/>
    </source>
</evidence>
<protein>
    <recommendedName>
        <fullName evidence="2">phosphorylase kinase</fullName>
        <ecNumber evidence="2">2.7.11.19</ecNumber>
    </recommendedName>
</protein>
<dbReference type="EC" id="2.7.11.19" evidence="2"/>
<dbReference type="FunFam" id="1.10.510.10:FF:000571">
    <property type="entry name" value="Maternal embryonic leucine zipper kinase"/>
    <property type="match status" value="1"/>
</dbReference>
<dbReference type="PROSITE" id="PS00108">
    <property type="entry name" value="PROTEIN_KINASE_ST"/>
    <property type="match status" value="1"/>
</dbReference>
<proteinExistence type="predicted"/>
<dbReference type="Gene3D" id="3.30.200.20">
    <property type="entry name" value="Phosphorylase Kinase, domain 1"/>
    <property type="match status" value="1"/>
</dbReference>
<evidence type="ECO:0000256" key="1">
    <source>
        <dbReference type="ARBA" id="ARBA00001674"/>
    </source>
</evidence>
<dbReference type="SUPFAM" id="SSF56112">
    <property type="entry name" value="Protein kinase-like (PK-like)"/>
    <property type="match status" value="1"/>
</dbReference>
<evidence type="ECO:0000256" key="10">
    <source>
        <dbReference type="ARBA" id="ARBA00025890"/>
    </source>
</evidence>
<dbReference type="InterPro" id="IPR000719">
    <property type="entry name" value="Prot_kinase_dom"/>
</dbReference>
<dbReference type="Proteomes" id="UP000051952">
    <property type="component" value="Unassembled WGS sequence"/>
</dbReference>
<dbReference type="InterPro" id="IPR011009">
    <property type="entry name" value="Kinase-like_dom_sf"/>
</dbReference>
<keyword evidence="4" id="KW-0321">Glycogen metabolism</keyword>
<evidence type="ECO:0000313" key="13">
    <source>
        <dbReference type="Proteomes" id="UP000051952"/>
    </source>
</evidence>
<sequence length="391" mass="43193">MAALPPPMNVPTTPALQARDINAIYELQDDNKKGTGAFSRVIVAKHIESGALRAVKIMENQHLTGKKAEMVAHEREILRRTRHPAIVTMHDCIQTPDRVYFALDLMQTDLFEYVVARKKLSEDDTRKIMRQLLDAVNYLHEQSVVHRDIKPENILINTPDDIKLADFGLAKVVQEWDVRSTPCGTSFYIAPEIIRGIEAQGARPLCTTREVVKFVDIWSCGVVMFVLIAGRPPFAGQVKTSPERRDLLKKIDRGVLFPDAQWASVSEDAKDLVLQLLNQDLSQRATAASALKHPFFKSAEAKKELAAAELEAHVEQLAVAPEGDAQQALHEALKELQEDLVETGDADGDKTSYTATVIRGADPVVNPQAGKLNPRAKIGAHAFKASPPPAQ</sequence>
<keyword evidence="13" id="KW-1185">Reference proteome</keyword>
<dbReference type="CDD" id="cd05117">
    <property type="entry name" value="STKc_CAMK"/>
    <property type="match status" value="1"/>
</dbReference>
<name>A0A0S4JWD5_BODSA</name>
<dbReference type="OMA" id="MLEHEWM"/>
<keyword evidence="6" id="KW-0547">Nucleotide-binding</keyword>
<evidence type="ECO:0000256" key="4">
    <source>
        <dbReference type="ARBA" id="ARBA00022600"/>
    </source>
</evidence>
<organism evidence="12 13">
    <name type="scientific">Bodo saltans</name>
    <name type="common">Flagellated protozoan</name>
    <dbReference type="NCBI Taxonomy" id="75058"/>
    <lineage>
        <taxon>Eukaryota</taxon>
        <taxon>Discoba</taxon>
        <taxon>Euglenozoa</taxon>
        <taxon>Kinetoplastea</taxon>
        <taxon>Metakinetoplastina</taxon>
        <taxon>Eubodonida</taxon>
        <taxon>Bodonidae</taxon>
        <taxon>Bodo</taxon>
    </lineage>
</organism>
<reference evidence="13" key="1">
    <citation type="submission" date="2015-09" db="EMBL/GenBank/DDBJ databases">
        <authorList>
            <consortium name="Pathogen Informatics"/>
        </authorList>
    </citation>
    <scope>NUCLEOTIDE SEQUENCE [LARGE SCALE GENOMIC DNA]</scope>
    <source>
        <strain evidence="13">Lake Konstanz</strain>
    </source>
</reference>
<evidence type="ECO:0000256" key="2">
    <source>
        <dbReference type="ARBA" id="ARBA00012432"/>
    </source>
</evidence>
<dbReference type="PANTHER" id="PTHR24347">
    <property type="entry name" value="SERINE/THREONINE-PROTEIN KINASE"/>
    <property type="match status" value="1"/>
</dbReference>
<dbReference type="Gene3D" id="1.10.510.10">
    <property type="entry name" value="Transferase(Phosphotransferase) domain 1"/>
    <property type="match status" value="1"/>
</dbReference>
<keyword evidence="3" id="KW-0723">Serine/threonine-protein kinase</keyword>
<dbReference type="AlphaFoldDB" id="A0A0S4JWD5"/>
<dbReference type="EMBL" id="CYKH01002091">
    <property type="protein sequence ID" value="CUG92860.1"/>
    <property type="molecule type" value="Genomic_DNA"/>
</dbReference>
<dbReference type="GO" id="GO:0005964">
    <property type="term" value="C:phosphorylase kinase complex"/>
    <property type="evidence" value="ECO:0007669"/>
    <property type="project" value="InterPro"/>
</dbReference>
<keyword evidence="7 12" id="KW-0418">Kinase</keyword>
<evidence type="ECO:0000256" key="5">
    <source>
        <dbReference type="ARBA" id="ARBA00022679"/>
    </source>
</evidence>
<dbReference type="PROSITE" id="PS50011">
    <property type="entry name" value="PROTEIN_KINASE_DOM"/>
    <property type="match status" value="1"/>
</dbReference>
<keyword evidence="8" id="KW-0067">ATP-binding</keyword>
<dbReference type="OrthoDB" id="40902at2759"/>
<evidence type="ECO:0000256" key="6">
    <source>
        <dbReference type="ARBA" id="ARBA00022741"/>
    </source>
</evidence>
<dbReference type="SMART" id="SM00220">
    <property type="entry name" value="S_TKc"/>
    <property type="match status" value="1"/>
</dbReference>
<evidence type="ECO:0000256" key="3">
    <source>
        <dbReference type="ARBA" id="ARBA00022527"/>
    </source>
</evidence>
<dbReference type="GO" id="GO:0005516">
    <property type="term" value="F:calmodulin binding"/>
    <property type="evidence" value="ECO:0007669"/>
    <property type="project" value="InterPro"/>
</dbReference>
<keyword evidence="9" id="KW-0119">Carbohydrate metabolism</keyword>
<accession>A0A0S4JWD5</accession>
<evidence type="ECO:0000313" key="12">
    <source>
        <dbReference type="EMBL" id="CUG92860.1"/>
    </source>
</evidence>
<evidence type="ECO:0000256" key="9">
    <source>
        <dbReference type="ARBA" id="ARBA00023277"/>
    </source>
</evidence>
<dbReference type="Pfam" id="PF00069">
    <property type="entry name" value="Pkinase"/>
    <property type="match status" value="1"/>
</dbReference>
<dbReference type="GO" id="GO:0004689">
    <property type="term" value="F:phosphorylase kinase activity"/>
    <property type="evidence" value="ECO:0007669"/>
    <property type="project" value="UniProtKB-EC"/>
</dbReference>
<dbReference type="InterPro" id="IPR008271">
    <property type="entry name" value="Ser/Thr_kinase_AS"/>
</dbReference>
<dbReference type="GO" id="GO:0005524">
    <property type="term" value="F:ATP binding"/>
    <property type="evidence" value="ECO:0007669"/>
    <property type="project" value="UniProtKB-KW"/>
</dbReference>